<evidence type="ECO:0000259" key="2">
    <source>
        <dbReference type="Pfam" id="PF24883"/>
    </source>
</evidence>
<dbReference type="SUPFAM" id="SSF52540">
    <property type="entry name" value="P-loop containing nucleoside triphosphate hydrolases"/>
    <property type="match status" value="1"/>
</dbReference>
<feature type="domain" description="Nephrocystin 3-like N-terminal" evidence="2">
    <location>
        <begin position="270"/>
        <end position="438"/>
    </location>
</feature>
<keyword evidence="1" id="KW-0677">Repeat</keyword>
<dbReference type="InterPro" id="IPR056884">
    <property type="entry name" value="NPHP3-like_N"/>
</dbReference>
<proteinExistence type="predicted"/>
<gene>
    <name evidence="4" type="ORF">AA0115_g10835</name>
    <name evidence="5" type="ORF">AA0119_g12859</name>
</gene>
<dbReference type="InterPro" id="IPR027417">
    <property type="entry name" value="P-loop_NTPase"/>
</dbReference>
<dbReference type="EMBL" id="PDXB01000044">
    <property type="protein sequence ID" value="RYN19215.1"/>
    <property type="molecule type" value="Genomic_DNA"/>
</dbReference>
<keyword evidence="7" id="KW-1185">Reference proteome</keyword>
<evidence type="ECO:0000313" key="7">
    <source>
        <dbReference type="Proteomes" id="UP000293195"/>
    </source>
</evidence>
<evidence type="ECO:0000313" key="6">
    <source>
        <dbReference type="Proteomes" id="UP000292340"/>
    </source>
</evidence>
<sequence length="966" mass="110611">MVLEVFAALSLAGNIVQFVDFGGKLFTKARQVHHSADGTTKDYKDLEAATERLKNLRKDLLSSANTVSLASNTTSEETELASLAKDCASLACEFTNLLEKLKGRGRTGKWGSFLQAIRMALNETEVNFAKSRLKQFQSRVTVCLLTILSNNQSNVTRMLLELSTHVHGEETRAKDLLTMRASVTSKLDSIKSLIDTAKEESDDVSSKLGSIASTLSDWATTGNQLATETRILKSLRFEAMNVRHAQIPEAHSKTFEWAYTSRPTSGRLCTQYNFAEWLRSGNGHYWVAGKAGSGKSTLIKFLYDNPRTLLELEHWCGSKELVTAGFFFWNSGTERQKSVEGLLQSLLYEILRKCPGLIPIAAPERWQERSSYHTKSAPWFHKEMIDTFRRIQERGTISAKFCIFIDGLDEYDGDHSDLTSILHDLTTSHDVKLCVSSRPWNIFQDAFGRDVERRLFLEDLTEADIEQFVRDKLESSAHFMSLTTMDNRYRELVEEIVCKADGVFFWVFLIVRSLLQGLVNCDRFSELQRRIRLLPSKLEDYFLHTLSTTDETYAERAAETFDIALRASEPLSLLTYSFLDEEDPYHGINTGIKALSRQEILYRLRTMKRRLNARCNGLLEITIYHISTDRRELLRTVIDDLWDSPVAVNNLEITDLFHAYKVDFLHRTVRDFLNTDGIRKMIDQRILCDFQPLSAICRAMLAQIKALPMSVSNHCEIERSSVLRLIEELFSYARASDEEFQRPETRSLDELERTLLALSPVWQTDGKLVTLFGNYRSVNEANSFFESVVRNGLCGYVSRKLRSSSEKRSRPSVKKLLTAALLPREDIGGRRHYPPMLSLLMRTFEEQRTKEWTRIELPPLWTEYLASLPDNWRLSTRAEKEAQLQMIHMLLEIGADPKEQRDGRVVWESTLEQLESAVRKEQVQLSKIEELELIERYKNMFLACDLRTGQAQGGSGFSDRVCTDSK</sequence>
<dbReference type="Pfam" id="PF24883">
    <property type="entry name" value="NPHP3_N"/>
    <property type="match status" value="1"/>
</dbReference>
<evidence type="ECO:0000256" key="1">
    <source>
        <dbReference type="ARBA" id="ARBA00022737"/>
    </source>
</evidence>
<reference evidence="4" key="1">
    <citation type="submission" date="2017-10" db="EMBL/GenBank/DDBJ databases">
        <authorList>
            <person name="Armitage A.D."/>
            <person name="Barbara D.J."/>
            <person name="Woodhall J.W."/>
            <person name="Sreenivasaprasad S."/>
            <person name="Lane C.R."/>
            <person name="Clarkson J.P."/>
            <person name="Harrison R.J."/>
        </authorList>
    </citation>
    <scope>NUCLEOTIDE SEQUENCE</scope>
    <source>
        <strain evidence="4">FERA 1164</strain>
        <strain evidence="5">FERA 635</strain>
    </source>
</reference>
<feature type="domain" description="DUF7791" evidence="3">
    <location>
        <begin position="550"/>
        <end position="712"/>
    </location>
</feature>
<dbReference type="PANTHER" id="PTHR10039">
    <property type="entry name" value="AMELOGENIN"/>
    <property type="match status" value="1"/>
</dbReference>
<evidence type="ECO:0000313" key="4">
    <source>
        <dbReference type="EMBL" id="RYN19215.1"/>
    </source>
</evidence>
<dbReference type="Gene3D" id="3.40.50.300">
    <property type="entry name" value="P-loop containing nucleotide triphosphate hydrolases"/>
    <property type="match status" value="1"/>
</dbReference>
<organism evidence="4 6">
    <name type="scientific">Alternaria tenuissima</name>
    <dbReference type="NCBI Taxonomy" id="119927"/>
    <lineage>
        <taxon>Eukaryota</taxon>
        <taxon>Fungi</taxon>
        <taxon>Dikarya</taxon>
        <taxon>Ascomycota</taxon>
        <taxon>Pezizomycotina</taxon>
        <taxon>Dothideomycetes</taxon>
        <taxon>Pleosporomycetidae</taxon>
        <taxon>Pleosporales</taxon>
        <taxon>Pleosporineae</taxon>
        <taxon>Pleosporaceae</taxon>
        <taxon>Alternaria</taxon>
        <taxon>Alternaria sect. Alternaria</taxon>
        <taxon>Alternaria alternata complex</taxon>
    </lineage>
</organism>
<dbReference type="PANTHER" id="PTHR10039:SF5">
    <property type="entry name" value="NACHT DOMAIN-CONTAINING PROTEIN"/>
    <property type="match status" value="1"/>
</dbReference>
<dbReference type="EMBL" id="PDXF01000142">
    <property type="protein sequence ID" value="RYN86473.1"/>
    <property type="molecule type" value="Genomic_DNA"/>
</dbReference>
<dbReference type="Proteomes" id="UP000293195">
    <property type="component" value="Unassembled WGS sequence"/>
</dbReference>
<dbReference type="AlphaFoldDB" id="A0A4V1X6D4"/>
<evidence type="ECO:0000313" key="5">
    <source>
        <dbReference type="EMBL" id="RYN86473.1"/>
    </source>
</evidence>
<accession>A0A4V1X6D4</accession>
<dbReference type="Pfam" id="PF25053">
    <property type="entry name" value="DUF7791"/>
    <property type="match status" value="1"/>
</dbReference>
<name>A0A4V1X6D4_9PLEO</name>
<protein>
    <submittedName>
        <fullName evidence="4">Uncharacterized protein</fullName>
    </submittedName>
</protein>
<reference evidence="4" key="2">
    <citation type="journal article" date="2019" name="bioRxiv">
        <title>Genomics, evolutionary history and diagnostics of the Alternaria alternata species group including apple and Asian pear pathotypes.</title>
        <authorList>
            <person name="Armitage A.D."/>
            <person name="Cockerton H.M."/>
            <person name="Sreenivasaprasad S."/>
            <person name="Woodhall J.W."/>
            <person name="Lane C.R."/>
            <person name="Harrison R.J."/>
            <person name="Clarkson J.P."/>
        </authorList>
    </citation>
    <scope>NUCLEOTIDE SEQUENCE</scope>
    <source>
        <strain evidence="4">FERA 1164</strain>
        <strain evidence="5">FERA 635</strain>
    </source>
</reference>
<comment type="caution">
    <text evidence="4">The sequence shown here is derived from an EMBL/GenBank/DDBJ whole genome shotgun (WGS) entry which is preliminary data.</text>
</comment>
<dbReference type="InterPro" id="IPR056693">
    <property type="entry name" value="DUF7791"/>
</dbReference>
<dbReference type="Proteomes" id="UP000292340">
    <property type="component" value="Unassembled WGS sequence"/>
</dbReference>
<evidence type="ECO:0000259" key="3">
    <source>
        <dbReference type="Pfam" id="PF25053"/>
    </source>
</evidence>
<dbReference type="OrthoDB" id="443402at2759"/>